<feature type="domain" description="Nudix hydrolase" evidence="6">
    <location>
        <begin position="9"/>
        <end position="139"/>
    </location>
</feature>
<evidence type="ECO:0000259" key="6">
    <source>
        <dbReference type="PROSITE" id="PS51462"/>
    </source>
</evidence>
<sequence>MAEGNARQARKRVAADVLIRDEAGRVLLVDPTYKDGWDLPGGMAEANEPPHLAAVRELDEELGIKITIGGMLCADWVAPHGPWDDQIAFIFDGGVMSSSGCRELTPADPEVAEVRFFPVEVALDLVRDHMRPRLQAALRVMDTGHALYLHEGHPLHL</sequence>
<name>A0ABV9EKL0_9ACTN</name>
<comment type="similarity">
    <text evidence="2 5">Belongs to the Nudix hydrolase family.</text>
</comment>
<evidence type="ECO:0000313" key="7">
    <source>
        <dbReference type="EMBL" id="MFC4590115.1"/>
    </source>
</evidence>
<dbReference type="InterPro" id="IPR020476">
    <property type="entry name" value="Nudix_hydrolase"/>
</dbReference>
<dbReference type="PANTHER" id="PTHR43046:SF12">
    <property type="entry name" value="GDP-MANNOSE MANNOSYL HYDROLASE"/>
    <property type="match status" value="1"/>
</dbReference>
<evidence type="ECO:0000256" key="2">
    <source>
        <dbReference type="ARBA" id="ARBA00005582"/>
    </source>
</evidence>
<dbReference type="PANTHER" id="PTHR43046">
    <property type="entry name" value="GDP-MANNOSE MANNOSYL HYDROLASE"/>
    <property type="match status" value="1"/>
</dbReference>
<dbReference type="PROSITE" id="PS51462">
    <property type="entry name" value="NUDIX"/>
    <property type="match status" value="1"/>
</dbReference>
<gene>
    <name evidence="7" type="ORF">ACFO8L_28760</name>
</gene>
<dbReference type="SUPFAM" id="SSF55811">
    <property type="entry name" value="Nudix"/>
    <property type="match status" value="1"/>
</dbReference>
<dbReference type="Pfam" id="PF00293">
    <property type="entry name" value="NUDIX"/>
    <property type="match status" value="1"/>
</dbReference>
<accession>A0ABV9EKL0</accession>
<dbReference type="InterPro" id="IPR015797">
    <property type="entry name" value="NUDIX_hydrolase-like_dom_sf"/>
</dbReference>
<evidence type="ECO:0000313" key="8">
    <source>
        <dbReference type="Proteomes" id="UP001595891"/>
    </source>
</evidence>
<evidence type="ECO:0000256" key="1">
    <source>
        <dbReference type="ARBA" id="ARBA00001946"/>
    </source>
</evidence>
<dbReference type="EMBL" id="JBHSFN010000020">
    <property type="protein sequence ID" value="MFC4590115.1"/>
    <property type="molecule type" value="Genomic_DNA"/>
</dbReference>
<evidence type="ECO:0000256" key="3">
    <source>
        <dbReference type="ARBA" id="ARBA00022801"/>
    </source>
</evidence>
<protein>
    <submittedName>
        <fullName evidence="7">NUDIX domain-containing protein</fullName>
    </submittedName>
</protein>
<dbReference type="Gene3D" id="3.90.79.10">
    <property type="entry name" value="Nucleoside Triphosphate Pyrophosphohydrolase"/>
    <property type="match status" value="1"/>
</dbReference>
<dbReference type="CDD" id="cd18876">
    <property type="entry name" value="NUDIX_Hydrolase"/>
    <property type="match status" value="1"/>
</dbReference>
<dbReference type="InterPro" id="IPR000086">
    <property type="entry name" value="NUDIX_hydrolase_dom"/>
</dbReference>
<dbReference type="InterPro" id="IPR020084">
    <property type="entry name" value="NUDIX_hydrolase_CS"/>
</dbReference>
<keyword evidence="3 5" id="KW-0378">Hydrolase</keyword>
<keyword evidence="4" id="KW-0460">Magnesium</keyword>
<comment type="cofactor">
    <cofactor evidence="1">
        <name>Mg(2+)</name>
        <dbReference type="ChEBI" id="CHEBI:18420"/>
    </cofactor>
</comment>
<evidence type="ECO:0000256" key="4">
    <source>
        <dbReference type="ARBA" id="ARBA00022842"/>
    </source>
</evidence>
<dbReference type="Proteomes" id="UP001595891">
    <property type="component" value="Unassembled WGS sequence"/>
</dbReference>
<proteinExistence type="inferred from homology"/>
<dbReference type="PROSITE" id="PS00893">
    <property type="entry name" value="NUDIX_BOX"/>
    <property type="match status" value="1"/>
</dbReference>
<organism evidence="7 8">
    <name type="scientific">Sphaerisporangium corydalis</name>
    <dbReference type="NCBI Taxonomy" id="1441875"/>
    <lineage>
        <taxon>Bacteria</taxon>
        <taxon>Bacillati</taxon>
        <taxon>Actinomycetota</taxon>
        <taxon>Actinomycetes</taxon>
        <taxon>Streptosporangiales</taxon>
        <taxon>Streptosporangiaceae</taxon>
        <taxon>Sphaerisporangium</taxon>
    </lineage>
</organism>
<reference evidence="8" key="1">
    <citation type="journal article" date="2019" name="Int. J. Syst. Evol. Microbiol.">
        <title>The Global Catalogue of Microorganisms (GCM) 10K type strain sequencing project: providing services to taxonomists for standard genome sequencing and annotation.</title>
        <authorList>
            <consortium name="The Broad Institute Genomics Platform"/>
            <consortium name="The Broad Institute Genome Sequencing Center for Infectious Disease"/>
            <person name="Wu L."/>
            <person name="Ma J."/>
        </authorList>
    </citation>
    <scope>NUCLEOTIDE SEQUENCE [LARGE SCALE GENOMIC DNA]</scope>
    <source>
        <strain evidence="8">CCUG 49560</strain>
    </source>
</reference>
<dbReference type="RefSeq" id="WP_262843824.1">
    <property type="nucleotide sequence ID" value="NZ_JANZYP010000022.1"/>
</dbReference>
<comment type="caution">
    <text evidence="7">The sequence shown here is derived from an EMBL/GenBank/DDBJ whole genome shotgun (WGS) entry which is preliminary data.</text>
</comment>
<keyword evidence="8" id="KW-1185">Reference proteome</keyword>
<evidence type="ECO:0000256" key="5">
    <source>
        <dbReference type="RuleBase" id="RU003476"/>
    </source>
</evidence>
<dbReference type="PRINTS" id="PR00502">
    <property type="entry name" value="NUDIXFAMILY"/>
</dbReference>